<keyword evidence="2" id="KW-1185">Reference proteome</keyword>
<dbReference type="EMBL" id="NCKW01015473">
    <property type="protein sequence ID" value="POM63010.1"/>
    <property type="molecule type" value="Genomic_DNA"/>
</dbReference>
<name>A0A2P4XBT5_9STRA</name>
<evidence type="ECO:0000313" key="1">
    <source>
        <dbReference type="EMBL" id="POM63010.1"/>
    </source>
</evidence>
<organism evidence="1 2">
    <name type="scientific">Phytophthora palmivora</name>
    <dbReference type="NCBI Taxonomy" id="4796"/>
    <lineage>
        <taxon>Eukaryota</taxon>
        <taxon>Sar</taxon>
        <taxon>Stramenopiles</taxon>
        <taxon>Oomycota</taxon>
        <taxon>Peronosporomycetes</taxon>
        <taxon>Peronosporales</taxon>
        <taxon>Peronosporaceae</taxon>
        <taxon>Phytophthora</taxon>
    </lineage>
</organism>
<dbReference type="Proteomes" id="UP000237271">
    <property type="component" value="Unassembled WGS sequence"/>
</dbReference>
<sequence>MIPTIRQHDSKTKGGAAKLKRLADACLTDQVNPKCYVSKTLKKSNEQCVTNEVVELTTQVEFKLPGGKKTWARAVTKQKLSFMTVVGPVNITKRVACLILEIVAMIPRAVDEDFPVGKIERLRTIVYVYDLWGLTLCSDPPANVEPCELG</sequence>
<protein>
    <submittedName>
        <fullName evidence="1">Uncharacterized protein</fullName>
    </submittedName>
</protein>
<gene>
    <name evidence="1" type="ORF">PHPALM_27760</name>
</gene>
<dbReference type="AlphaFoldDB" id="A0A2P4XBT5"/>
<evidence type="ECO:0000313" key="2">
    <source>
        <dbReference type="Proteomes" id="UP000237271"/>
    </source>
</evidence>
<reference evidence="1 2" key="1">
    <citation type="journal article" date="2017" name="Genome Biol. Evol.">
        <title>Phytophthora megakarya and P. palmivora, closely related causal agents of cacao black pod rot, underwent increases in genome sizes and gene numbers by different mechanisms.</title>
        <authorList>
            <person name="Ali S.S."/>
            <person name="Shao J."/>
            <person name="Lary D.J."/>
            <person name="Kronmiller B."/>
            <person name="Shen D."/>
            <person name="Strem M.D."/>
            <person name="Amoako-Attah I."/>
            <person name="Akrofi A.Y."/>
            <person name="Begoude B.A."/>
            <person name="Ten Hoopen G.M."/>
            <person name="Coulibaly K."/>
            <person name="Kebe B.I."/>
            <person name="Melnick R.L."/>
            <person name="Guiltinan M.J."/>
            <person name="Tyler B.M."/>
            <person name="Meinhardt L.W."/>
            <person name="Bailey B.A."/>
        </authorList>
    </citation>
    <scope>NUCLEOTIDE SEQUENCE [LARGE SCALE GENOMIC DNA]</scope>
    <source>
        <strain evidence="2">sbr112.9</strain>
    </source>
</reference>
<accession>A0A2P4XBT5</accession>
<comment type="caution">
    <text evidence="1">The sequence shown here is derived from an EMBL/GenBank/DDBJ whole genome shotgun (WGS) entry which is preliminary data.</text>
</comment>
<proteinExistence type="predicted"/>